<dbReference type="EC" id="2.4.1.-" evidence="4"/>
<dbReference type="PANTHER" id="PTHR48044">
    <property type="entry name" value="GLYCOSYLTRANSFERASE"/>
    <property type="match status" value="1"/>
</dbReference>
<dbReference type="Gene3D" id="3.40.50.2000">
    <property type="entry name" value="Glycogen Phosphorylase B"/>
    <property type="match status" value="2"/>
</dbReference>
<evidence type="ECO:0000313" key="6">
    <source>
        <dbReference type="EMBL" id="PON56332.1"/>
    </source>
</evidence>
<organism evidence="6 7">
    <name type="scientific">Parasponia andersonii</name>
    <name type="common">Sponia andersonii</name>
    <dbReference type="NCBI Taxonomy" id="3476"/>
    <lineage>
        <taxon>Eukaryota</taxon>
        <taxon>Viridiplantae</taxon>
        <taxon>Streptophyta</taxon>
        <taxon>Embryophyta</taxon>
        <taxon>Tracheophyta</taxon>
        <taxon>Spermatophyta</taxon>
        <taxon>Magnoliopsida</taxon>
        <taxon>eudicotyledons</taxon>
        <taxon>Gunneridae</taxon>
        <taxon>Pentapetalae</taxon>
        <taxon>rosids</taxon>
        <taxon>fabids</taxon>
        <taxon>Rosales</taxon>
        <taxon>Cannabaceae</taxon>
        <taxon>Parasponia</taxon>
    </lineage>
</organism>
<dbReference type="Pfam" id="PF26168">
    <property type="entry name" value="Glyco_transf_N"/>
    <property type="match status" value="1"/>
</dbReference>
<name>A0A2P5C5H4_PARAD</name>
<evidence type="ECO:0000259" key="5">
    <source>
        <dbReference type="Pfam" id="PF26168"/>
    </source>
</evidence>
<sequence>MQARVSNDKIISVLMLPWLAHGHISPYLELAKRLAHRKLHVYFCSTPANLVSVKPKFLSTHHQNSVYTTNIEFIEIHLPELPGLPSHLHTTNGLPPHLMPTLKQAFDMSASPNFLGLLENLGPDLVIYDFIQPWAPLVASQKNIPAVEFLSISASMMSFCFHLVRNSMSSEKFPFPAIYLRDHEVGKFVKLLESSANGVTDKERVEQCSDRSVSVVLLRTSREIEAKYMEYVSVLHGNDKKIVPVGSLVDDDDHDHDHDDDDQVMKWLNRKERAEPVVFVSFGSEYFLSGDEIREVAKGLERSGVGFIWVIRFPAGSDPKTKMEEALPEGYLKRVEDKGLVLEGWAPQRAILKSQRVKGFVSHCGWSSVLESMRYGVPIVAMPMNLDQPINARLVEEIGVGVEVKRDGFGGRIRGEELGEVIRKVVVEESGERVREKAVEMREEMRRNGDEEMDLVVKELVKLCRKENLQSN</sequence>
<gene>
    <name evidence="6" type="ORF">PanWU01x14_181630</name>
</gene>
<dbReference type="InterPro" id="IPR035595">
    <property type="entry name" value="UDP_glycos_trans_CS"/>
</dbReference>
<dbReference type="SUPFAM" id="SSF53756">
    <property type="entry name" value="UDP-Glycosyltransferase/glycogen phosphorylase"/>
    <property type="match status" value="1"/>
</dbReference>
<dbReference type="GO" id="GO:0008194">
    <property type="term" value="F:UDP-glycosyltransferase activity"/>
    <property type="evidence" value="ECO:0007669"/>
    <property type="project" value="InterPro"/>
</dbReference>
<evidence type="ECO:0000256" key="2">
    <source>
        <dbReference type="ARBA" id="ARBA00022679"/>
    </source>
</evidence>
<protein>
    <recommendedName>
        <fullName evidence="4">Glycosyltransferase</fullName>
        <ecNumber evidence="4">2.4.1.-</ecNumber>
    </recommendedName>
</protein>
<evidence type="ECO:0000256" key="1">
    <source>
        <dbReference type="ARBA" id="ARBA00009995"/>
    </source>
</evidence>
<keyword evidence="2 3" id="KW-0808">Transferase</keyword>
<keyword evidence="3" id="KW-0328">Glycosyltransferase</keyword>
<dbReference type="InterPro" id="IPR002213">
    <property type="entry name" value="UDP_glucos_trans"/>
</dbReference>
<dbReference type="OrthoDB" id="5835829at2759"/>
<dbReference type="InterPro" id="IPR058980">
    <property type="entry name" value="Glyco_transf_N"/>
</dbReference>
<dbReference type="PROSITE" id="PS00375">
    <property type="entry name" value="UDPGT"/>
    <property type="match status" value="1"/>
</dbReference>
<dbReference type="Pfam" id="PF00201">
    <property type="entry name" value="UDPGT"/>
    <property type="match status" value="1"/>
</dbReference>
<keyword evidence="7" id="KW-1185">Reference proteome</keyword>
<evidence type="ECO:0000313" key="7">
    <source>
        <dbReference type="Proteomes" id="UP000237105"/>
    </source>
</evidence>
<dbReference type="EMBL" id="JXTB01000172">
    <property type="protein sequence ID" value="PON56332.1"/>
    <property type="molecule type" value="Genomic_DNA"/>
</dbReference>
<dbReference type="Proteomes" id="UP000237105">
    <property type="component" value="Unassembled WGS sequence"/>
</dbReference>
<dbReference type="CDD" id="cd03784">
    <property type="entry name" value="GT1_Gtf-like"/>
    <property type="match status" value="1"/>
</dbReference>
<evidence type="ECO:0000256" key="3">
    <source>
        <dbReference type="RuleBase" id="RU003718"/>
    </source>
</evidence>
<dbReference type="GO" id="GO:1901137">
    <property type="term" value="P:carbohydrate derivative biosynthetic process"/>
    <property type="evidence" value="ECO:0007669"/>
    <property type="project" value="UniProtKB-ARBA"/>
</dbReference>
<reference evidence="7" key="1">
    <citation type="submission" date="2016-06" db="EMBL/GenBank/DDBJ databases">
        <title>Parallel loss of symbiosis genes in relatives of nitrogen-fixing non-legume Parasponia.</title>
        <authorList>
            <person name="Van Velzen R."/>
            <person name="Holmer R."/>
            <person name="Bu F."/>
            <person name="Rutten L."/>
            <person name="Van Zeijl A."/>
            <person name="Liu W."/>
            <person name="Santuari L."/>
            <person name="Cao Q."/>
            <person name="Sharma T."/>
            <person name="Shen D."/>
            <person name="Roswanjaya Y."/>
            <person name="Wardhani T."/>
            <person name="Kalhor M.S."/>
            <person name="Jansen J."/>
            <person name="Van den Hoogen J."/>
            <person name="Gungor B."/>
            <person name="Hartog M."/>
            <person name="Hontelez J."/>
            <person name="Verver J."/>
            <person name="Yang W.-C."/>
            <person name="Schijlen E."/>
            <person name="Repin R."/>
            <person name="Schilthuizen M."/>
            <person name="Schranz E."/>
            <person name="Heidstra R."/>
            <person name="Miyata K."/>
            <person name="Fedorova E."/>
            <person name="Kohlen W."/>
            <person name="Bisseling T."/>
            <person name="Smit S."/>
            <person name="Geurts R."/>
        </authorList>
    </citation>
    <scope>NUCLEOTIDE SEQUENCE [LARGE SCALE GENOMIC DNA]</scope>
    <source>
        <strain evidence="7">cv. WU1-14</strain>
    </source>
</reference>
<dbReference type="FunFam" id="3.40.50.2000:FF:000060">
    <property type="entry name" value="Glycosyltransferase"/>
    <property type="match status" value="1"/>
</dbReference>
<dbReference type="AlphaFoldDB" id="A0A2P5C5H4"/>
<dbReference type="STRING" id="3476.A0A2P5C5H4"/>
<proteinExistence type="inferred from homology"/>
<dbReference type="PANTHER" id="PTHR48044:SF29">
    <property type="entry name" value="GLYCOSYLTRANSFERASE"/>
    <property type="match status" value="1"/>
</dbReference>
<comment type="similarity">
    <text evidence="1 3">Belongs to the UDP-glycosyltransferase family.</text>
</comment>
<evidence type="ECO:0000256" key="4">
    <source>
        <dbReference type="RuleBase" id="RU362057"/>
    </source>
</evidence>
<comment type="caution">
    <text evidence="6">The sequence shown here is derived from an EMBL/GenBank/DDBJ whole genome shotgun (WGS) entry which is preliminary data.</text>
</comment>
<accession>A0A2P5C5H4</accession>
<feature type="domain" description="Glycosyltransferase N-terminal" evidence="5">
    <location>
        <begin position="11"/>
        <end position="248"/>
    </location>
</feature>